<reference evidence="1 3" key="2">
    <citation type="journal article" date="2014" name="BMC Genomics">
        <title>An improved genome release (version Mt4.0) for the model legume Medicago truncatula.</title>
        <authorList>
            <person name="Tang H."/>
            <person name="Krishnakumar V."/>
            <person name="Bidwell S."/>
            <person name="Rosen B."/>
            <person name="Chan A."/>
            <person name="Zhou S."/>
            <person name="Gentzbittel L."/>
            <person name="Childs K.L."/>
            <person name="Yandell M."/>
            <person name="Gundlach H."/>
            <person name="Mayer K.F."/>
            <person name="Schwartz D.C."/>
            <person name="Town C.D."/>
        </authorList>
    </citation>
    <scope>GENOME REANNOTATION</scope>
    <source>
        <strain evidence="2 3">cv. Jemalong A17</strain>
    </source>
</reference>
<organism evidence="1 3">
    <name type="scientific">Medicago truncatula</name>
    <name type="common">Barrel medic</name>
    <name type="synonym">Medicago tribuloides</name>
    <dbReference type="NCBI Taxonomy" id="3880"/>
    <lineage>
        <taxon>Eukaryota</taxon>
        <taxon>Viridiplantae</taxon>
        <taxon>Streptophyta</taxon>
        <taxon>Embryophyta</taxon>
        <taxon>Tracheophyta</taxon>
        <taxon>Spermatophyta</taxon>
        <taxon>Magnoliopsida</taxon>
        <taxon>eudicotyledons</taxon>
        <taxon>Gunneridae</taxon>
        <taxon>Pentapetalae</taxon>
        <taxon>rosids</taxon>
        <taxon>fabids</taxon>
        <taxon>Fabales</taxon>
        <taxon>Fabaceae</taxon>
        <taxon>Papilionoideae</taxon>
        <taxon>50 kb inversion clade</taxon>
        <taxon>NPAAA clade</taxon>
        <taxon>Hologalegina</taxon>
        <taxon>IRL clade</taxon>
        <taxon>Trifolieae</taxon>
        <taxon>Medicago</taxon>
    </lineage>
</organism>
<keyword evidence="3" id="KW-1185">Reference proteome</keyword>
<protein>
    <submittedName>
        <fullName evidence="1 2">Uncharacterized protein</fullName>
    </submittedName>
</protein>
<proteinExistence type="predicted"/>
<evidence type="ECO:0000313" key="2">
    <source>
        <dbReference type="EnsemblPlants" id="AET03760"/>
    </source>
</evidence>
<sequence length="66" mass="7932">MSHKDDEQTNVAQRRQNHKIKNKIDVKITYFNKREKEKRVRGVILGQKLTLNHLSLMDEGEETRVW</sequence>
<name>G7LC10_MEDTR</name>
<evidence type="ECO:0000313" key="3">
    <source>
        <dbReference type="Proteomes" id="UP000002051"/>
    </source>
</evidence>
<reference evidence="2" key="3">
    <citation type="submission" date="2015-04" db="UniProtKB">
        <authorList>
            <consortium name="EnsemblPlants"/>
        </authorList>
    </citation>
    <scope>IDENTIFICATION</scope>
    <source>
        <strain evidence="2">cv. Jemalong A17</strain>
    </source>
</reference>
<dbReference type="AlphaFoldDB" id="G7LC10"/>
<reference evidence="1 3" key="1">
    <citation type="journal article" date="2011" name="Nature">
        <title>The Medicago genome provides insight into the evolution of rhizobial symbioses.</title>
        <authorList>
            <person name="Young N.D."/>
            <person name="Debelle F."/>
            <person name="Oldroyd G.E."/>
            <person name="Geurts R."/>
            <person name="Cannon S.B."/>
            <person name="Udvardi M.K."/>
            <person name="Benedito V.A."/>
            <person name="Mayer K.F."/>
            <person name="Gouzy J."/>
            <person name="Schoof H."/>
            <person name="Van de Peer Y."/>
            <person name="Proost S."/>
            <person name="Cook D.R."/>
            <person name="Meyers B.C."/>
            <person name="Spannagl M."/>
            <person name="Cheung F."/>
            <person name="De Mita S."/>
            <person name="Krishnakumar V."/>
            <person name="Gundlach H."/>
            <person name="Zhou S."/>
            <person name="Mudge J."/>
            <person name="Bharti A.K."/>
            <person name="Murray J.D."/>
            <person name="Naoumkina M.A."/>
            <person name="Rosen B."/>
            <person name="Silverstein K.A."/>
            <person name="Tang H."/>
            <person name="Rombauts S."/>
            <person name="Zhao P.X."/>
            <person name="Zhou P."/>
            <person name="Barbe V."/>
            <person name="Bardou P."/>
            <person name="Bechner M."/>
            <person name="Bellec A."/>
            <person name="Berger A."/>
            <person name="Berges H."/>
            <person name="Bidwell S."/>
            <person name="Bisseling T."/>
            <person name="Choisne N."/>
            <person name="Couloux A."/>
            <person name="Denny R."/>
            <person name="Deshpande S."/>
            <person name="Dai X."/>
            <person name="Doyle J.J."/>
            <person name="Dudez A.M."/>
            <person name="Farmer A.D."/>
            <person name="Fouteau S."/>
            <person name="Franken C."/>
            <person name="Gibelin C."/>
            <person name="Gish J."/>
            <person name="Goldstein S."/>
            <person name="Gonzalez A.J."/>
            <person name="Green P.J."/>
            <person name="Hallab A."/>
            <person name="Hartog M."/>
            <person name="Hua A."/>
            <person name="Humphray S.J."/>
            <person name="Jeong D.H."/>
            <person name="Jing Y."/>
            <person name="Jocker A."/>
            <person name="Kenton S.M."/>
            <person name="Kim D.J."/>
            <person name="Klee K."/>
            <person name="Lai H."/>
            <person name="Lang C."/>
            <person name="Lin S."/>
            <person name="Macmil S.L."/>
            <person name="Magdelenat G."/>
            <person name="Matthews L."/>
            <person name="McCorrison J."/>
            <person name="Monaghan E.L."/>
            <person name="Mun J.H."/>
            <person name="Najar F.Z."/>
            <person name="Nicholson C."/>
            <person name="Noirot C."/>
            <person name="O'Bleness M."/>
            <person name="Paule C.R."/>
            <person name="Poulain J."/>
            <person name="Prion F."/>
            <person name="Qin B."/>
            <person name="Qu C."/>
            <person name="Retzel E.F."/>
            <person name="Riddle C."/>
            <person name="Sallet E."/>
            <person name="Samain S."/>
            <person name="Samson N."/>
            <person name="Sanders I."/>
            <person name="Saurat O."/>
            <person name="Scarpelli C."/>
            <person name="Schiex T."/>
            <person name="Segurens B."/>
            <person name="Severin A.J."/>
            <person name="Sherrier D.J."/>
            <person name="Shi R."/>
            <person name="Sims S."/>
            <person name="Singer S.R."/>
            <person name="Sinharoy S."/>
            <person name="Sterck L."/>
            <person name="Viollet A."/>
            <person name="Wang B.B."/>
            <person name="Wang K."/>
            <person name="Wang M."/>
            <person name="Wang X."/>
            <person name="Warfsmann J."/>
            <person name="Weissenbach J."/>
            <person name="White D.D."/>
            <person name="White J.D."/>
            <person name="Wiley G.B."/>
            <person name="Wincker P."/>
            <person name="Xing Y."/>
            <person name="Yang L."/>
            <person name="Yao Z."/>
            <person name="Ying F."/>
            <person name="Zhai J."/>
            <person name="Zhou L."/>
            <person name="Zuber A."/>
            <person name="Denarie J."/>
            <person name="Dixon R.A."/>
            <person name="May G.D."/>
            <person name="Schwartz D.C."/>
            <person name="Rogers J."/>
            <person name="Quetier F."/>
            <person name="Town C.D."/>
            <person name="Roe B.A."/>
        </authorList>
    </citation>
    <scope>NUCLEOTIDE SEQUENCE [LARGE SCALE GENOMIC DNA]</scope>
    <source>
        <strain evidence="1">A17</strain>
        <strain evidence="2 3">cv. Jemalong A17</strain>
    </source>
</reference>
<dbReference type="EMBL" id="CM001224">
    <property type="protein sequence ID" value="AET03760.1"/>
    <property type="molecule type" value="Genomic_DNA"/>
</dbReference>
<dbReference type="PaxDb" id="3880-AET03760"/>
<evidence type="ECO:0000313" key="1">
    <source>
        <dbReference type="EMBL" id="AET03760.1"/>
    </source>
</evidence>
<dbReference type="EnsemblPlants" id="AET03760">
    <property type="protein sequence ID" value="AET03760"/>
    <property type="gene ID" value="MTR_8g075370"/>
</dbReference>
<dbReference type="HOGENOM" id="CLU_2835055_0_0_1"/>
<accession>G7LC10</accession>
<gene>
    <name evidence="1" type="ordered locus">MTR_8g075370</name>
</gene>
<dbReference type="Proteomes" id="UP000002051">
    <property type="component" value="Chromosome 8"/>
</dbReference>